<dbReference type="InterPro" id="IPR036661">
    <property type="entry name" value="Luciferase-like_sf"/>
</dbReference>
<dbReference type="PANTHER" id="PTHR46211">
    <property type="entry name" value="GLYCEROPHOSPHORYL DIESTER PHOSPHODIESTERASE"/>
    <property type="match status" value="1"/>
</dbReference>
<dbReference type="Proteomes" id="UP001597483">
    <property type="component" value="Unassembled WGS sequence"/>
</dbReference>
<accession>A0ABW5HLT6</accession>
<dbReference type="Gene3D" id="3.20.20.30">
    <property type="entry name" value="Luciferase-like domain"/>
    <property type="match status" value="1"/>
</dbReference>
<dbReference type="Pfam" id="PF03009">
    <property type="entry name" value="GDPD"/>
    <property type="match status" value="1"/>
</dbReference>
<dbReference type="EMBL" id="JBHUKS010000037">
    <property type="protein sequence ID" value="MFD2474278.1"/>
    <property type="molecule type" value="Genomic_DNA"/>
</dbReference>
<dbReference type="PROSITE" id="PS51704">
    <property type="entry name" value="GP_PDE"/>
    <property type="match status" value="1"/>
</dbReference>
<protein>
    <submittedName>
        <fullName evidence="2">Glycerophosphodiester phosphodiesterase family protein</fullName>
    </submittedName>
</protein>
<gene>
    <name evidence="2" type="ORF">ACFSVL_43210</name>
</gene>
<dbReference type="RefSeq" id="WP_378313430.1">
    <property type="nucleotide sequence ID" value="NZ_JBHUKS010000037.1"/>
</dbReference>
<dbReference type="InterPro" id="IPR030395">
    <property type="entry name" value="GP_PDE_dom"/>
</dbReference>
<sequence>MTAPDWLTSAPIAHRGLHDEGGARPENSLAAFAHAVSEEVPFEFDVQLSRDGVPVVVHDADVARTTSGAGLVCELDWARLRQLRIGESGEPIPRLDDVLDAVDGKVPMVVDVRRWGFDRSSALERAVADRLRGYSGAAVVQSFDPFAVARLRRLLPDRAAGQASGTLPSAGPLKTVLGRTMLTNAVVRPDFLTYELSALPDPFVSFWRGPQRPVLAYTAHSPAEAERAARLADGCFFSGFTPEARVCRPEPRRRRACRGPGTPSR</sequence>
<proteinExistence type="predicted"/>
<organism evidence="2 3">
    <name type="scientific">Amycolatopsis silviterrae</name>
    <dbReference type="NCBI Taxonomy" id="1656914"/>
    <lineage>
        <taxon>Bacteria</taxon>
        <taxon>Bacillati</taxon>
        <taxon>Actinomycetota</taxon>
        <taxon>Actinomycetes</taxon>
        <taxon>Pseudonocardiales</taxon>
        <taxon>Pseudonocardiaceae</taxon>
        <taxon>Amycolatopsis</taxon>
    </lineage>
</organism>
<evidence type="ECO:0000313" key="3">
    <source>
        <dbReference type="Proteomes" id="UP001597483"/>
    </source>
</evidence>
<evidence type="ECO:0000259" key="1">
    <source>
        <dbReference type="PROSITE" id="PS51704"/>
    </source>
</evidence>
<dbReference type="PANTHER" id="PTHR46211:SF1">
    <property type="entry name" value="GLYCEROPHOSPHODIESTER PHOSPHODIESTERASE, CYTOPLASMIC"/>
    <property type="match status" value="1"/>
</dbReference>
<dbReference type="InterPro" id="IPR017946">
    <property type="entry name" value="PLC-like_Pdiesterase_TIM-brl"/>
</dbReference>
<evidence type="ECO:0000313" key="2">
    <source>
        <dbReference type="EMBL" id="MFD2474278.1"/>
    </source>
</evidence>
<comment type="caution">
    <text evidence="2">The sequence shown here is derived from an EMBL/GenBank/DDBJ whole genome shotgun (WGS) entry which is preliminary data.</text>
</comment>
<keyword evidence="3" id="KW-1185">Reference proteome</keyword>
<dbReference type="SUPFAM" id="SSF51695">
    <property type="entry name" value="PLC-like phosphodiesterases"/>
    <property type="match status" value="1"/>
</dbReference>
<name>A0ABW5HLT6_9PSEU</name>
<feature type="domain" description="GP-PDE" evidence="1">
    <location>
        <begin position="9"/>
        <end position="248"/>
    </location>
</feature>
<dbReference type="Gene3D" id="3.20.20.190">
    <property type="entry name" value="Phosphatidylinositol (PI) phosphodiesterase"/>
    <property type="match status" value="1"/>
</dbReference>
<reference evidence="3" key="1">
    <citation type="journal article" date="2019" name="Int. J. Syst. Evol. Microbiol.">
        <title>The Global Catalogue of Microorganisms (GCM) 10K type strain sequencing project: providing services to taxonomists for standard genome sequencing and annotation.</title>
        <authorList>
            <consortium name="The Broad Institute Genomics Platform"/>
            <consortium name="The Broad Institute Genome Sequencing Center for Infectious Disease"/>
            <person name="Wu L."/>
            <person name="Ma J."/>
        </authorList>
    </citation>
    <scope>NUCLEOTIDE SEQUENCE [LARGE SCALE GENOMIC DNA]</scope>
    <source>
        <strain evidence="3">CGMCC 4.7641</strain>
    </source>
</reference>